<dbReference type="AlphaFoldDB" id="A0A2D2DHV6"/>
<name>A0A2D2DHV6_9BURK</name>
<dbReference type="Proteomes" id="UP000229897">
    <property type="component" value="Chromosome"/>
</dbReference>
<evidence type="ECO:0000256" key="1">
    <source>
        <dbReference type="SAM" id="MobiDB-lite"/>
    </source>
</evidence>
<dbReference type="KEGG" id="mass:CR152_08515"/>
<gene>
    <name evidence="2" type="ORF">CR152_08515</name>
</gene>
<keyword evidence="3" id="KW-1185">Reference proteome</keyword>
<evidence type="ECO:0000313" key="3">
    <source>
        <dbReference type="Proteomes" id="UP000229897"/>
    </source>
</evidence>
<accession>A0A2D2DHV6</accession>
<feature type="region of interest" description="Disordered" evidence="1">
    <location>
        <begin position="39"/>
        <end position="61"/>
    </location>
</feature>
<proteinExistence type="predicted"/>
<evidence type="ECO:0000313" key="2">
    <source>
        <dbReference type="EMBL" id="ATQ74556.1"/>
    </source>
</evidence>
<sequence>MGMGTATTVNINLDNISQNIICPGQLFRAGNAGIEAEEGKGVRCSGGSAEKHPATSAAGEI</sequence>
<reference evidence="2" key="1">
    <citation type="submission" date="2017-10" db="EMBL/GenBank/DDBJ databases">
        <title>Massilia psychrophilum sp. nov., a novel purple-pigmented bacterium isolated from Tianshan glacier, Xinjiang Municipality, China.</title>
        <authorList>
            <person name="Wang H."/>
        </authorList>
    </citation>
    <scope>NUCLEOTIDE SEQUENCE [LARGE SCALE GENOMIC DNA]</scope>
    <source>
        <strain evidence="2">B2</strain>
    </source>
</reference>
<dbReference type="EMBL" id="CP024608">
    <property type="protein sequence ID" value="ATQ74556.1"/>
    <property type="molecule type" value="Genomic_DNA"/>
</dbReference>
<protein>
    <submittedName>
        <fullName evidence="2">Uncharacterized protein</fullName>
    </submittedName>
</protein>
<organism evidence="2 3">
    <name type="scientific">Massilia violaceinigra</name>
    <dbReference type="NCBI Taxonomy" id="2045208"/>
    <lineage>
        <taxon>Bacteria</taxon>
        <taxon>Pseudomonadati</taxon>
        <taxon>Pseudomonadota</taxon>
        <taxon>Betaproteobacteria</taxon>
        <taxon>Burkholderiales</taxon>
        <taxon>Oxalobacteraceae</taxon>
        <taxon>Telluria group</taxon>
        <taxon>Massilia</taxon>
    </lineage>
</organism>